<name>A0A0U1BQA9_9MYCO</name>
<comment type="caution">
    <text evidence="7">The sequence shown here is derived from an EMBL/GenBank/DDBJ whole genome shotgun (WGS) entry which is preliminary data.</text>
</comment>
<dbReference type="GO" id="GO:0005886">
    <property type="term" value="C:plasma membrane"/>
    <property type="evidence" value="ECO:0007669"/>
    <property type="project" value="UniProtKB-SubCell"/>
</dbReference>
<evidence type="ECO:0000256" key="1">
    <source>
        <dbReference type="ARBA" id="ARBA00004651"/>
    </source>
</evidence>
<evidence type="ECO:0000256" key="6">
    <source>
        <dbReference type="SAM" id="Phobius"/>
    </source>
</evidence>
<dbReference type="RefSeq" id="WP_005082288.1">
    <property type="nucleotide sequence ID" value="NZ_CM125927.1"/>
</dbReference>
<gene>
    <name evidence="8" type="ORF">D2E76_05850</name>
    <name evidence="7" type="ORF">ERS075527_03432</name>
</gene>
<reference evidence="8 10" key="2">
    <citation type="submission" date="2018-08" db="EMBL/GenBank/DDBJ databases">
        <title>Linezolid Resistance in Mycobacterium abscessus: MIC Distribution and Comprehensive Investigation of Resistance Mechanisms.</title>
        <authorList>
            <person name="Ye M."/>
            <person name="Xu L."/>
            <person name="Zou Y."/>
            <person name="Li B."/>
            <person name="Guo Q."/>
            <person name="Zhang Y."/>
            <person name="Zhan M."/>
            <person name="Xu B."/>
            <person name="Yu F."/>
            <person name="Zhang Z."/>
            <person name="Chu H."/>
        </authorList>
    </citation>
    <scope>NUCLEOTIDE SEQUENCE [LARGE SCALE GENOMIC DNA]</scope>
    <source>
        <strain evidence="8 10">G143</strain>
    </source>
</reference>
<evidence type="ECO:0000256" key="2">
    <source>
        <dbReference type="ARBA" id="ARBA00022475"/>
    </source>
</evidence>
<protein>
    <recommendedName>
        <fullName evidence="11">Prokaryotic cytochrome C oxidase subunit IV family protein</fullName>
    </recommendedName>
</protein>
<keyword evidence="4 6" id="KW-1133">Transmembrane helix</keyword>
<evidence type="ECO:0000256" key="3">
    <source>
        <dbReference type="ARBA" id="ARBA00022692"/>
    </source>
</evidence>
<evidence type="ECO:0000313" key="8">
    <source>
        <dbReference type="EMBL" id="RIT41887.1"/>
    </source>
</evidence>
<dbReference type="EMBL" id="QXBN01000003">
    <property type="protein sequence ID" value="RIT41887.1"/>
    <property type="molecule type" value="Genomic_DNA"/>
</dbReference>
<evidence type="ECO:0000313" key="9">
    <source>
        <dbReference type="Proteomes" id="UP000038487"/>
    </source>
</evidence>
<evidence type="ECO:0000313" key="10">
    <source>
        <dbReference type="Proteomes" id="UP000284557"/>
    </source>
</evidence>
<dbReference type="GeneID" id="93379701"/>
<sequence>MIISALPMPARRSTLVTWLVLTGCTVLSWSESSSGRPSIPVILVMLSLTAIKSALIIASYMEISRAPRWLQMLCGTWVVVVFGMLGYILCVAA</sequence>
<dbReference type="Proteomes" id="UP000284557">
    <property type="component" value="Unassembled WGS sequence"/>
</dbReference>
<reference evidence="7 9" key="1">
    <citation type="submission" date="2015-03" db="EMBL/GenBank/DDBJ databases">
        <authorList>
            <consortium name="Pathogen Informatics"/>
            <person name="Murphy D."/>
        </authorList>
    </citation>
    <scope>NUCLEOTIDE SEQUENCE [LARGE SCALE GENOMIC DNA]</scope>
    <source>
        <strain evidence="7 9">PAP036</strain>
    </source>
</reference>
<dbReference type="AlphaFoldDB" id="A0A0U1BQA9"/>
<dbReference type="Pfam" id="PF03626">
    <property type="entry name" value="COX4_pro"/>
    <property type="match status" value="1"/>
</dbReference>
<evidence type="ECO:0008006" key="11">
    <source>
        <dbReference type="Google" id="ProtNLM"/>
    </source>
</evidence>
<feature type="transmembrane region" description="Helical" evidence="6">
    <location>
        <begin position="69"/>
        <end position="89"/>
    </location>
</feature>
<comment type="subcellular location">
    <subcellularLocation>
        <location evidence="1">Cell membrane</location>
        <topology evidence="1">Multi-pass membrane protein</topology>
    </subcellularLocation>
</comment>
<proteinExistence type="predicted"/>
<evidence type="ECO:0000256" key="4">
    <source>
        <dbReference type="ARBA" id="ARBA00022989"/>
    </source>
</evidence>
<dbReference type="InterPro" id="IPR005171">
    <property type="entry name" value="Cyt_c_oxidase_su4_prok"/>
</dbReference>
<keyword evidence="5 6" id="KW-0472">Membrane</keyword>
<dbReference type="EMBL" id="CSUW01000008">
    <property type="protein sequence ID" value="CPT46018.1"/>
    <property type="molecule type" value="Genomic_DNA"/>
</dbReference>
<evidence type="ECO:0000256" key="5">
    <source>
        <dbReference type="ARBA" id="ARBA00023136"/>
    </source>
</evidence>
<organism evidence="7 9">
    <name type="scientific">Mycobacteroides abscessus</name>
    <dbReference type="NCBI Taxonomy" id="36809"/>
    <lineage>
        <taxon>Bacteria</taxon>
        <taxon>Bacillati</taxon>
        <taxon>Actinomycetota</taxon>
        <taxon>Actinomycetes</taxon>
        <taxon>Mycobacteriales</taxon>
        <taxon>Mycobacteriaceae</taxon>
        <taxon>Mycobacteroides</taxon>
    </lineage>
</organism>
<feature type="transmembrane region" description="Helical" evidence="6">
    <location>
        <begin position="38"/>
        <end position="57"/>
    </location>
</feature>
<dbReference type="Proteomes" id="UP000038487">
    <property type="component" value="Unassembled WGS sequence"/>
</dbReference>
<keyword evidence="3 6" id="KW-0812">Transmembrane</keyword>
<keyword evidence="2" id="KW-1003">Cell membrane</keyword>
<accession>A0A0U1BQA9</accession>
<evidence type="ECO:0000313" key="7">
    <source>
        <dbReference type="EMBL" id="CPT46018.1"/>
    </source>
</evidence>